<dbReference type="Proteomes" id="UP000192247">
    <property type="component" value="Unassembled WGS sequence"/>
</dbReference>
<name>A0A1V9XVD5_9ACAR</name>
<dbReference type="InterPro" id="IPR007741">
    <property type="entry name" value="Ribosomal_mL43/mS25/NADH_DH"/>
</dbReference>
<gene>
    <name evidence="15" type="ORF">BIW11_07132</name>
</gene>
<evidence type="ECO:0000256" key="8">
    <source>
        <dbReference type="ARBA" id="ARBA00022982"/>
    </source>
</evidence>
<evidence type="ECO:0000256" key="5">
    <source>
        <dbReference type="ARBA" id="ARBA00022448"/>
    </source>
</evidence>
<dbReference type="STRING" id="418985.A0A1V9XVD5"/>
<evidence type="ECO:0000313" key="15">
    <source>
        <dbReference type="EMBL" id="OQR77383.1"/>
    </source>
</evidence>
<feature type="disulfide bond" description="Redox-active" evidence="13">
    <location>
        <begin position="20"/>
        <end position="54"/>
    </location>
</feature>
<keyword evidence="5" id="KW-0813">Transport</keyword>
<reference evidence="15 16" key="1">
    <citation type="journal article" date="2017" name="Gigascience">
        <title>Draft genome of the honey bee ectoparasitic mite, Tropilaelaps mercedesae, is shaped by the parasitic life history.</title>
        <authorList>
            <person name="Dong X."/>
            <person name="Armstrong S.D."/>
            <person name="Xia D."/>
            <person name="Makepeace B.L."/>
            <person name="Darby A.C."/>
            <person name="Kadowaki T."/>
        </authorList>
    </citation>
    <scope>NUCLEOTIDE SEQUENCE [LARGE SCALE GENOMIC DNA]</scope>
    <source>
        <strain evidence="15">Wuxi-XJTLU</strain>
    </source>
</reference>
<keyword evidence="7" id="KW-0999">Mitochondrion inner membrane</keyword>
<dbReference type="InterPro" id="IPR016464">
    <property type="entry name" value="NADH_Ub_cplx-1_asu_su-2"/>
</dbReference>
<evidence type="ECO:0000256" key="4">
    <source>
        <dbReference type="ARBA" id="ARBA00016394"/>
    </source>
</evidence>
<keyword evidence="16" id="KW-1185">Reference proteome</keyword>
<evidence type="ECO:0000256" key="9">
    <source>
        <dbReference type="ARBA" id="ARBA00023128"/>
    </source>
</evidence>
<evidence type="ECO:0000256" key="7">
    <source>
        <dbReference type="ARBA" id="ARBA00022792"/>
    </source>
</evidence>
<dbReference type="OrthoDB" id="10250268at2759"/>
<dbReference type="EMBL" id="MNPL01003604">
    <property type="protein sequence ID" value="OQR77383.1"/>
    <property type="molecule type" value="Genomic_DNA"/>
</dbReference>
<dbReference type="PIRSF" id="PIRSF005822">
    <property type="entry name" value="NDUA2"/>
    <property type="match status" value="1"/>
</dbReference>
<comment type="subcellular location">
    <subcellularLocation>
        <location evidence="2">Mitochondrion inner membrane</location>
        <topology evidence="2">Peripheral membrane protein</topology>
        <orientation evidence="2">Matrix side</orientation>
    </subcellularLocation>
</comment>
<dbReference type="Gene3D" id="3.40.30.10">
    <property type="entry name" value="Glutaredoxin"/>
    <property type="match status" value="1"/>
</dbReference>
<evidence type="ECO:0000256" key="3">
    <source>
        <dbReference type="ARBA" id="ARBA00008939"/>
    </source>
</evidence>
<protein>
    <recommendedName>
        <fullName evidence="4">NADH dehydrogenase [ubiquinone] 1 alpha subcomplex subunit 2</fullName>
    </recommendedName>
    <alternativeName>
        <fullName evidence="11">Complex I-B8</fullName>
    </alternativeName>
    <alternativeName>
        <fullName evidence="12">NADH-ubiquinone oxidoreductase B8 subunit</fullName>
    </alternativeName>
</protein>
<comment type="function">
    <text evidence="1">Accessory subunit of the mitochondrial membrane respiratory chain NADH dehydrogenase (Complex I), that is believed not to be involved in catalysis. Complex I functions in the transfer of electrons from NADH to the respiratory chain. The immediate electron acceptor for the enzyme is believed to be ubiquinone.</text>
</comment>
<keyword evidence="13" id="KW-1015">Disulfide bond</keyword>
<comment type="similarity">
    <text evidence="3">Belongs to the complex I NDUFA2 subunit family.</text>
</comment>
<dbReference type="InterPro" id="IPR036249">
    <property type="entry name" value="Thioredoxin-like_sf"/>
</dbReference>
<dbReference type="PANTHER" id="PTHR12878:SF0">
    <property type="entry name" value="NADH DEHYDROGENASE [UBIQUINONE] 1 ALPHA SUBCOMPLEX SUBUNIT 2"/>
    <property type="match status" value="1"/>
</dbReference>
<evidence type="ECO:0000259" key="14">
    <source>
        <dbReference type="SMART" id="SM00916"/>
    </source>
</evidence>
<accession>A0A1V9XVD5</accession>
<keyword evidence="9" id="KW-0496">Mitochondrion</keyword>
<sequence>MSSRALKLVAPLRELRLHLCQTGKDSQGVRDFVEKFYVPLKENNPKFPILIRECSGVQPKVFARYAAGREIHTNLSGLSADQVMSTIEKLATES</sequence>
<dbReference type="FunCoup" id="A0A1V9XVD5">
    <property type="interactions" value="964"/>
</dbReference>
<dbReference type="Pfam" id="PF05047">
    <property type="entry name" value="L51_S25_CI-B8"/>
    <property type="match status" value="1"/>
</dbReference>
<evidence type="ECO:0000313" key="16">
    <source>
        <dbReference type="Proteomes" id="UP000192247"/>
    </source>
</evidence>
<evidence type="ECO:0000256" key="1">
    <source>
        <dbReference type="ARBA" id="ARBA00003195"/>
    </source>
</evidence>
<evidence type="ECO:0000256" key="12">
    <source>
        <dbReference type="ARBA" id="ARBA00032513"/>
    </source>
</evidence>
<dbReference type="InParanoid" id="A0A1V9XVD5"/>
<evidence type="ECO:0000256" key="10">
    <source>
        <dbReference type="ARBA" id="ARBA00023136"/>
    </source>
</evidence>
<evidence type="ECO:0000256" key="6">
    <source>
        <dbReference type="ARBA" id="ARBA00022660"/>
    </source>
</evidence>
<evidence type="ECO:0000256" key="11">
    <source>
        <dbReference type="ARBA" id="ARBA00031441"/>
    </source>
</evidence>
<dbReference type="GO" id="GO:0005743">
    <property type="term" value="C:mitochondrial inner membrane"/>
    <property type="evidence" value="ECO:0007669"/>
    <property type="project" value="UniProtKB-SubCell"/>
</dbReference>
<dbReference type="SUPFAM" id="SSF52833">
    <property type="entry name" value="Thioredoxin-like"/>
    <property type="match status" value="1"/>
</dbReference>
<dbReference type="SMART" id="SM00916">
    <property type="entry name" value="L51_S25_CI-B8"/>
    <property type="match status" value="1"/>
</dbReference>
<evidence type="ECO:0000256" key="2">
    <source>
        <dbReference type="ARBA" id="ARBA00004443"/>
    </source>
</evidence>
<keyword evidence="10" id="KW-0472">Membrane</keyword>
<evidence type="ECO:0000256" key="13">
    <source>
        <dbReference type="PIRSR" id="PIRSR005822-1"/>
    </source>
</evidence>
<dbReference type="AlphaFoldDB" id="A0A1V9XVD5"/>
<comment type="caution">
    <text evidence="15">The sequence shown here is derived from an EMBL/GenBank/DDBJ whole genome shotgun (WGS) entry which is preliminary data.</text>
</comment>
<organism evidence="15 16">
    <name type="scientific">Tropilaelaps mercedesae</name>
    <dbReference type="NCBI Taxonomy" id="418985"/>
    <lineage>
        <taxon>Eukaryota</taxon>
        <taxon>Metazoa</taxon>
        <taxon>Ecdysozoa</taxon>
        <taxon>Arthropoda</taxon>
        <taxon>Chelicerata</taxon>
        <taxon>Arachnida</taxon>
        <taxon>Acari</taxon>
        <taxon>Parasitiformes</taxon>
        <taxon>Mesostigmata</taxon>
        <taxon>Gamasina</taxon>
        <taxon>Dermanyssoidea</taxon>
        <taxon>Laelapidae</taxon>
        <taxon>Tropilaelaps</taxon>
    </lineage>
</organism>
<dbReference type="PANTHER" id="PTHR12878">
    <property type="entry name" value="NADH-UBIQUINONE OXIDOREDUCTASE B8 SUBUNIT"/>
    <property type="match status" value="1"/>
</dbReference>
<proteinExistence type="inferred from homology"/>
<feature type="domain" description="Ribosomal protein/NADH dehydrogenase" evidence="14">
    <location>
        <begin position="21"/>
        <end position="94"/>
    </location>
</feature>
<keyword evidence="8" id="KW-0249">Electron transport</keyword>
<keyword evidence="6" id="KW-0679">Respiratory chain</keyword>